<gene>
    <name evidence="1" type="ORF">DPEC_G00226250</name>
</gene>
<dbReference type="Proteomes" id="UP001157502">
    <property type="component" value="Chromosome 19"/>
</dbReference>
<name>A0ACC2G0S6_DALPE</name>
<comment type="caution">
    <text evidence="1">The sequence shown here is derived from an EMBL/GenBank/DDBJ whole genome shotgun (WGS) entry which is preliminary data.</text>
</comment>
<evidence type="ECO:0000313" key="1">
    <source>
        <dbReference type="EMBL" id="KAJ7997177.1"/>
    </source>
</evidence>
<evidence type="ECO:0000313" key="2">
    <source>
        <dbReference type="Proteomes" id="UP001157502"/>
    </source>
</evidence>
<dbReference type="EMBL" id="CM055746">
    <property type="protein sequence ID" value="KAJ7997177.1"/>
    <property type="molecule type" value="Genomic_DNA"/>
</dbReference>
<protein>
    <submittedName>
        <fullName evidence="1">Uncharacterized protein</fullName>
    </submittedName>
</protein>
<organism evidence="1 2">
    <name type="scientific">Dallia pectoralis</name>
    <name type="common">Alaska blackfish</name>
    <dbReference type="NCBI Taxonomy" id="75939"/>
    <lineage>
        <taxon>Eukaryota</taxon>
        <taxon>Metazoa</taxon>
        <taxon>Chordata</taxon>
        <taxon>Craniata</taxon>
        <taxon>Vertebrata</taxon>
        <taxon>Euteleostomi</taxon>
        <taxon>Actinopterygii</taxon>
        <taxon>Neopterygii</taxon>
        <taxon>Teleostei</taxon>
        <taxon>Protacanthopterygii</taxon>
        <taxon>Esociformes</taxon>
        <taxon>Umbridae</taxon>
        <taxon>Dallia</taxon>
    </lineage>
</organism>
<sequence length="552" mass="61243">METDYEDNTAFLGECGTFQKMVFFFLCISVIPNGFTGLSIVFIGDTPSHHCLIPANANISAEWINNSIPIEKQGEVSVLSECARYKLDVIKSLSDKGYVAGVDVNVSEIQQETCLDGWEYDRGTYTSTIVSEWDLVCANKWKKPLTTSVFFCGVLTGSFLSGQLSDRFGRKIVLFATMGVQTLATFLQVFSPSWLVFCVLFFVIGMGQISNYVAAFVLGTEILSPSIRIIYSTLGVCLFYTIGYMALPGMAFLIRDWRMLLLALTLPGLLYVPFWWFIPESPRWLLSQGRVEEAAVILREAARRNRVTAPEVIFPSFQTRNRSSRLETYNICDLLRTSNIRWVSITLWLVWIILSIGYFALSLNTSNLAGSSYLNCFLSAATEVPAYTMAWLMFRYCPRRLSLFLTLFPGGLVLLFVNLIPANLSSLSIALEMLGKFGVTAAFSIVYAYTAELYPTVVRNTALGACSMASRVGSIAAPYFIYLGGYSKSLPYILMGSLTALSGLLSLLLPETHGMPLPDTIAHMQTLPGFKKRPVDESSQITGQDKCLSSAF</sequence>
<reference evidence="1" key="1">
    <citation type="submission" date="2021-05" db="EMBL/GenBank/DDBJ databases">
        <authorList>
            <person name="Pan Q."/>
            <person name="Jouanno E."/>
            <person name="Zahm M."/>
            <person name="Klopp C."/>
            <person name="Cabau C."/>
            <person name="Louis A."/>
            <person name="Berthelot C."/>
            <person name="Parey E."/>
            <person name="Roest Crollius H."/>
            <person name="Montfort J."/>
            <person name="Robinson-Rechavi M."/>
            <person name="Bouchez O."/>
            <person name="Lampietro C."/>
            <person name="Lopez Roques C."/>
            <person name="Donnadieu C."/>
            <person name="Postlethwait J."/>
            <person name="Bobe J."/>
            <person name="Dillon D."/>
            <person name="Chandos A."/>
            <person name="von Hippel F."/>
            <person name="Guiguen Y."/>
        </authorList>
    </citation>
    <scope>NUCLEOTIDE SEQUENCE</scope>
    <source>
        <strain evidence="1">YG-Jan2019</strain>
    </source>
</reference>
<keyword evidence="2" id="KW-1185">Reference proteome</keyword>
<accession>A0ACC2G0S6</accession>
<proteinExistence type="predicted"/>